<accession>A0AAW1Q6X4</accession>
<comment type="caution">
    <text evidence="5">The sequence shown here is derived from an EMBL/GenBank/DDBJ whole genome shotgun (WGS) entry which is preliminary data.</text>
</comment>
<feature type="compositionally biased region" description="Polar residues" evidence="4">
    <location>
        <begin position="1163"/>
        <end position="1176"/>
    </location>
</feature>
<feature type="region of interest" description="Disordered" evidence="4">
    <location>
        <begin position="1140"/>
        <end position="1207"/>
    </location>
</feature>
<feature type="compositionally biased region" description="Low complexity" evidence="4">
    <location>
        <begin position="1141"/>
        <end position="1152"/>
    </location>
</feature>
<dbReference type="PANTHER" id="PTHR19853">
    <property type="entry name" value="WD REPEAT CONTAINING PROTEIN 3 WDR3"/>
    <property type="match status" value="1"/>
</dbReference>
<dbReference type="GO" id="GO:0036064">
    <property type="term" value="C:ciliary basal body"/>
    <property type="evidence" value="ECO:0007669"/>
    <property type="project" value="TreeGrafter"/>
</dbReference>
<dbReference type="SUPFAM" id="SSF50978">
    <property type="entry name" value="WD40 repeat-like"/>
    <property type="match status" value="1"/>
</dbReference>
<feature type="coiled-coil region" evidence="3">
    <location>
        <begin position="932"/>
        <end position="982"/>
    </location>
</feature>
<dbReference type="SUPFAM" id="SSF47923">
    <property type="entry name" value="Ypt/Rab-GAP domain of gyp1p"/>
    <property type="match status" value="1"/>
</dbReference>
<dbReference type="Proteomes" id="UP001489004">
    <property type="component" value="Unassembled WGS sequence"/>
</dbReference>
<sequence>MVGPISSPYEVTVTGSGRIWSSKPSSGSDGLVSIFKQPDASSKNSISRRAFTAVDVSPAADLLAAVDNRGSVTIFYVTRNRYALLDTAGCAGVTLKFSARSRKELYVALADNTVRCYNVNQMAQIGTLKGHRTPVHHIAVRGSGDELISVSADCILLWDLKTLQRKKALGSSPYGAVQALYTPDERTIITAFKDDSFCDSVVRFVDVEACELCYEIPAKAGGHNYEQMSMDARGNYLALASSDGQLLLFDLAAVRSAGSAAGPPHRLRRTERSALQQGMPVTPPPLPASEEADWPSDGAVAARPVPEKLSLPYKGPLRDLLQVPKAGSHEQWTTGVGADAKKQAAAAKQVWSSGRDAYRVVPLDDEAALLNKARLQELLWSYGEYPAKYRLVIWEFLLKIPHNSGAFQALANQGPHTAFDHLERHYPLQDRTLLNRLARMLSALAHWAPIFGEVAFLPAFVFPFVKLFGADEETCFEVLATVLMNLAHGWFDRFPNPPIACLGKLGEILANMDPSLFQGLGTGGVETYGWTLMSSLMTEVLSKSEWLKVADHLLTLDASFLLFMVAAYMVYFSDAVMAARSDDELNLLFRRNNALDVNKLVRLAYKLRELTPDAIKPPVKDLQALPAGHTYPIFRAFPVAAVKLQVQERERIQAEEEALLKRRQVVAQLEMRGNALAQQEKALGQEEQRLAALEIQRRAALREHEQQLQIERARLDDRAKEERLRQISVVEGAYQGQLAALRAEWSAQLEELRREVDHKKLMAAQELKARSEEESLKALEFQAAQRTWALQDTATRSAAAARLKQETAARQAKAEAARQFKLAGWAAEEEARKVQLQQAQARRAALAATEAEALAQAEAADLVARKDLEEEAMLFELERDRRLRLGAEDEAAVTAEALDLERRRTAARLAEDAALVATKAEADKAWYDTEALRRQEALAAAQEVRAAEVEERKAKFADIERTARLREKEAQLLERRRQLERQNLVEERATRKVLEKLALERERDAEIEFELALREEEVTARLEHAARVGDAQRAVEGEERTKMERMREELANHMAEREGELRRRHEETMARLALAREQQILELDTAWRKRVQKEEIQALAKETTTFNTAQESRAEQLAAKERAAAKEVARLAKEAHRMAEAAEAAPELQEAAGDSTDEEVSFALSTAVTTPLTTPGATPVKAAAQAAPDAAANQATTSQPPSPNADQRLRRLRSERLRAEGLEAAMLADPVASQPAVHAAGFESGSDLHSAASGLMSQSLASSMEQAGGRPAAKSSYASPIGSRGPSRHPSFGGGKPRRQTSDEAIDAFLKGGKSPEAASPRSPAAGPGSRRSDSPPGDSPDRRSASLSPISSLEGGSWGSHPAHSRDLSPPSRLSGSPRALSPQGSGLSFGSALSPQGASGRATFSPNLSPQRSLESDFGASPKGLRAGQRRLGSSDIGSPLSSPGSSL</sequence>
<evidence type="ECO:0000256" key="1">
    <source>
        <dbReference type="ARBA" id="ARBA00022574"/>
    </source>
</evidence>
<feature type="compositionally biased region" description="Low complexity" evidence="4">
    <location>
        <begin position="1434"/>
        <end position="1450"/>
    </location>
</feature>
<feature type="compositionally biased region" description="Low complexity" evidence="4">
    <location>
        <begin position="1182"/>
        <end position="1195"/>
    </location>
</feature>
<proteinExistence type="predicted"/>
<keyword evidence="6" id="KW-1185">Reference proteome</keyword>
<evidence type="ECO:0000313" key="6">
    <source>
        <dbReference type="Proteomes" id="UP001489004"/>
    </source>
</evidence>
<dbReference type="Gene3D" id="1.10.472.80">
    <property type="entry name" value="Ypt/Rab-GAP domain of gyp1p, domain 3"/>
    <property type="match status" value="1"/>
</dbReference>
<evidence type="ECO:0000256" key="3">
    <source>
        <dbReference type="SAM" id="Coils"/>
    </source>
</evidence>
<dbReference type="Gene3D" id="2.130.10.10">
    <property type="entry name" value="YVTN repeat-like/Quinoprotein amine dehydrogenase"/>
    <property type="match status" value="1"/>
</dbReference>
<feature type="region of interest" description="Disordered" evidence="4">
    <location>
        <begin position="274"/>
        <end position="294"/>
    </location>
</feature>
<keyword evidence="1" id="KW-0853">WD repeat</keyword>
<feature type="coiled-coil region" evidence="3">
    <location>
        <begin position="644"/>
        <end position="782"/>
    </location>
</feature>
<keyword evidence="2" id="KW-0677">Repeat</keyword>
<dbReference type="InterPro" id="IPR051570">
    <property type="entry name" value="TBC1_cilium_biogenesis"/>
</dbReference>
<reference evidence="5 6" key="1">
    <citation type="journal article" date="2024" name="Nat. Commun.">
        <title>Phylogenomics reveals the evolutionary origins of lichenization in chlorophyte algae.</title>
        <authorList>
            <person name="Puginier C."/>
            <person name="Libourel C."/>
            <person name="Otte J."/>
            <person name="Skaloud P."/>
            <person name="Haon M."/>
            <person name="Grisel S."/>
            <person name="Petersen M."/>
            <person name="Berrin J.G."/>
            <person name="Delaux P.M."/>
            <person name="Dal Grande F."/>
            <person name="Keller J."/>
        </authorList>
    </citation>
    <scope>NUCLEOTIDE SEQUENCE [LARGE SCALE GENOMIC DNA]</scope>
    <source>
        <strain evidence="5 6">SAG 2043</strain>
    </source>
</reference>
<protein>
    <recommendedName>
        <fullName evidence="7">TBC1 domain family member 31</fullName>
    </recommendedName>
</protein>
<name>A0AAW1Q6X4_9CHLO</name>
<feature type="compositionally biased region" description="Low complexity" evidence="4">
    <location>
        <begin position="1369"/>
        <end position="1384"/>
    </location>
</feature>
<dbReference type="EMBL" id="JALJOR010000005">
    <property type="protein sequence ID" value="KAK9816667.1"/>
    <property type="molecule type" value="Genomic_DNA"/>
</dbReference>
<gene>
    <name evidence="5" type="ORF">WJX72_003486</name>
</gene>
<feature type="region of interest" description="Disordered" evidence="4">
    <location>
        <begin position="1259"/>
        <end position="1450"/>
    </location>
</feature>
<evidence type="ECO:0000256" key="2">
    <source>
        <dbReference type="ARBA" id="ARBA00022737"/>
    </source>
</evidence>
<dbReference type="InterPro" id="IPR036322">
    <property type="entry name" value="WD40_repeat_dom_sf"/>
</dbReference>
<evidence type="ECO:0000313" key="5">
    <source>
        <dbReference type="EMBL" id="KAK9816667.1"/>
    </source>
</evidence>
<keyword evidence="3" id="KW-0175">Coiled coil</keyword>
<evidence type="ECO:0008006" key="7">
    <source>
        <dbReference type="Google" id="ProtNLM"/>
    </source>
</evidence>
<organism evidence="5 6">
    <name type="scientific">[Myrmecia] bisecta</name>
    <dbReference type="NCBI Taxonomy" id="41462"/>
    <lineage>
        <taxon>Eukaryota</taxon>
        <taxon>Viridiplantae</taxon>
        <taxon>Chlorophyta</taxon>
        <taxon>core chlorophytes</taxon>
        <taxon>Trebouxiophyceae</taxon>
        <taxon>Trebouxiales</taxon>
        <taxon>Trebouxiaceae</taxon>
        <taxon>Myrmecia</taxon>
    </lineage>
</organism>
<evidence type="ECO:0000256" key="4">
    <source>
        <dbReference type="SAM" id="MobiDB-lite"/>
    </source>
</evidence>
<dbReference type="GO" id="GO:0060271">
    <property type="term" value="P:cilium assembly"/>
    <property type="evidence" value="ECO:0007669"/>
    <property type="project" value="TreeGrafter"/>
</dbReference>
<dbReference type="SMART" id="SM00320">
    <property type="entry name" value="WD40"/>
    <property type="match status" value="4"/>
</dbReference>
<dbReference type="PANTHER" id="PTHR19853:SF1">
    <property type="entry name" value="TBC1 DOMAIN FAMILY MEMBER 31"/>
    <property type="match status" value="1"/>
</dbReference>
<dbReference type="InterPro" id="IPR001680">
    <property type="entry name" value="WD40_rpt"/>
</dbReference>
<feature type="compositionally biased region" description="Low complexity" evidence="4">
    <location>
        <begin position="1318"/>
        <end position="1330"/>
    </location>
</feature>
<dbReference type="InterPro" id="IPR035969">
    <property type="entry name" value="Rab-GAP_TBC_sf"/>
</dbReference>
<dbReference type="InterPro" id="IPR015943">
    <property type="entry name" value="WD40/YVTN_repeat-like_dom_sf"/>
</dbReference>
<feature type="compositionally biased region" description="Polar residues" evidence="4">
    <location>
        <begin position="1385"/>
        <end position="1415"/>
    </location>
</feature>